<dbReference type="KEGG" id="fki:FK004_15505"/>
<sequence length="70" mass="8407">MIRQVYQNIQEKRLEKNFTQEYMADQLSISQTHYSKIERGIKNITLERFIKIGEILEVDPKDLFDPLSFD</sequence>
<dbReference type="SMART" id="SM00530">
    <property type="entry name" value="HTH_XRE"/>
    <property type="match status" value="1"/>
</dbReference>
<dbReference type="Proteomes" id="UP000244677">
    <property type="component" value="Chromosome"/>
</dbReference>
<proteinExistence type="predicted"/>
<dbReference type="CDD" id="cd00093">
    <property type="entry name" value="HTH_XRE"/>
    <property type="match status" value="1"/>
</dbReference>
<keyword evidence="4" id="KW-1185">Reference proteome</keyword>
<name>A0A2S1LRZ4_9FLAO</name>
<dbReference type="GO" id="GO:0003677">
    <property type="term" value="F:DNA binding"/>
    <property type="evidence" value="ECO:0007669"/>
    <property type="project" value="UniProtKB-KW"/>
</dbReference>
<dbReference type="InterPro" id="IPR001387">
    <property type="entry name" value="Cro/C1-type_HTH"/>
</dbReference>
<feature type="domain" description="HTH cro/C1-type" evidence="2">
    <location>
        <begin position="9"/>
        <end position="63"/>
    </location>
</feature>
<evidence type="ECO:0000259" key="2">
    <source>
        <dbReference type="PROSITE" id="PS50943"/>
    </source>
</evidence>
<dbReference type="PROSITE" id="PS50943">
    <property type="entry name" value="HTH_CROC1"/>
    <property type="match status" value="1"/>
</dbReference>
<dbReference type="Pfam" id="PF01381">
    <property type="entry name" value="HTH_3"/>
    <property type="match status" value="1"/>
</dbReference>
<dbReference type="RefSeq" id="WP_108738044.1">
    <property type="nucleotide sequence ID" value="NZ_CP020919.1"/>
</dbReference>
<dbReference type="EMBL" id="CP020919">
    <property type="protein sequence ID" value="AWG26530.1"/>
    <property type="molecule type" value="Genomic_DNA"/>
</dbReference>
<reference evidence="3 4" key="1">
    <citation type="submission" date="2017-04" db="EMBL/GenBank/DDBJ databases">
        <title>Complete genome sequence of Flavobacterium kingsejong AJ004.</title>
        <authorList>
            <person name="Lee P.C."/>
        </authorList>
    </citation>
    <scope>NUCLEOTIDE SEQUENCE [LARGE SCALE GENOMIC DNA]</scope>
    <source>
        <strain evidence="3 4">AJ004</strain>
    </source>
</reference>
<gene>
    <name evidence="3" type="ORF">FK004_15505</name>
</gene>
<evidence type="ECO:0000313" key="3">
    <source>
        <dbReference type="EMBL" id="AWG26530.1"/>
    </source>
</evidence>
<protein>
    <recommendedName>
        <fullName evidence="2">HTH cro/C1-type domain-containing protein</fullName>
    </recommendedName>
</protein>
<dbReference type="OrthoDB" id="798409at2"/>
<organism evidence="3 4">
    <name type="scientific">Flavobacterium kingsejongi</name>
    <dbReference type="NCBI Taxonomy" id="1678728"/>
    <lineage>
        <taxon>Bacteria</taxon>
        <taxon>Pseudomonadati</taxon>
        <taxon>Bacteroidota</taxon>
        <taxon>Flavobacteriia</taxon>
        <taxon>Flavobacteriales</taxon>
        <taxon>Flavobacteriaceae</taxon>
        <taxon>Flavobacterium</taxon>
    </lineage>
</organism>
<dbReference type="SUPFAM" id="SSF47413">
    <property type="entry name" value="lambda repressor-like DNA-binding domains"/>
    <property type="match status" value="1"/>
</dbReference>
<dbReference type="AlphaFoldDB" id="A0A2S1LRZ4"/>
<dbReference type="PANTHER" id="PTHR46558">
    <property type="entry name" value="TRACRIPTIONAL REGULATORY PROTEIN-RELATED-RELATED"/>
    <property type="match status" value="1"/>
</dbReference>
<evidence type="ECO:0000313" key="4">
    <source>
        <dbReference type="Proteomes" id="UP000244677"/>
    </source>
</evidence>
<dbReference type="PANTHER" id="PTHR46558:SF4">
    <property type="entry name" value="DNA-BIDING PHAGE PROTEIN"/>
    <property type="match status" value="1"/>
</dbReference>
<evidence type="ECO:0000256" key="1">
    <source>
        <dbReference type="ARBA" id="ARBA00023125"/>
    </source>
</evidence>
<dbReference type="InterPro" id="IPR010982">
    <property type="entry name" value="Lambda_DNA-bd_dom_sf"/>
</dbReference>
<dbReference type="Gene3D" id="1.10.260.40">
    <property type="entry name" value="lambda repressor-like DNA-binding domains"/>
    <property type="match status" value="1"/>
</dbReference>
<keyword evidence="1" id="KW-0238">DNA-binding</keyword>
<accession>A0A2S1LRZ4</accession>